<evidence type="ECO:0000256" key="4">
    <source>
        <dbReference type="PROSITE-ProRule" id="PRU01131"/>
    </source>
</evidence>
<feature type="zinc finger region" description="FLZ-type" evidence="4">
    <location>
        <begin position="66"/>
        <end position="109"/>
    </location>
</feature>
<dbReference type="Pfam" id="PF04570">
    <property type="entry name" value="zf-FLZ"/>
    <property type="match status" value="1"/>
</dbReference>
<evidence type="ECO:0000313" key="8">
    <source>
        <dbReference type="Proteomes" id="UP000827721"/>
    </source>
</evidence>
<proteinExistence type="inferred from homology"/>
<evidence type="ECO:0000256" key="1">
    <source>
        <dbReference type="ARBA" id="ARBA00009374"/>
    </source>
</evidence>
<feature type="compositionally biased region" description="Polar residues" evidence="5">
    <location>
        <begin position="124"/>
        <end position="138"/>
    </location>
</feature>
<keyword evidence="2" id="KW-0479">Metal-binding</keyword>
<comment type="caution">
    <text evidence="7">The sequence shown here is derived from an EMBL/GenBank/DDBJ whole genome shotgun (WGS) entry which is preliminary data.</text>
</comment>
<feature type="compositionally biased region" description="Low complexity" evidence="5">
    <location>
        <begin position="148"/>
        <end position="166"/>
    </location>
</feature>
<accession>A0ABQ8IC47</accession>
<keyword evidence="3" id="KW-0863">Zinc-finger</keyword>
<evidence type="ECO:0000256" key="5">
    <source>
        <dbReference type="SAM" id="MobiDB-lite"/>
    </source>
</evidence>
<feature type="domain" description="FLZ-type" evidence="6">
    <location>
        <begin position="66"/>
        <end position="109"/>
    </location>
</feature>
<keyword evidence="8" id="KW-1185">Reference proteome</keyword>
<evidence type="ECO:0000256" key="2">
    <source>
        <dbReference type="ARBA" id="ARBA00022723"/>
    </source>
</evidence>
<protein>
    <recommendedName>
        <fullName evidence="6">FLZ-type domain-containing protein</fullName>
    </recommendedName>
</protein>
<name>A0ABQ8IC47_9ROSI</name>
<organism evidence="7 8">
    <name type="scientific">Xanthoceras sorbifolium</name>
    <dbReference type="NCBI Taxonomy" id="99658"/>
    <lineage>
        <taxon>Eukaryota</taxon>
        <taxon>Viridiplantae</taxon>
        <taxon>Streptophyta</taxon>
        <taxon>Embryophyta</taxon>
        <taxon>Tracheophyta</taxon>
        <taxon>Spermatophyta</taxon>
        <taxon>Magnoliopsida</taxon>
        <taxon>eudicotyledons</taxon>
        <taxon>Gunneridae</taxon>
        <taxon>Pentapetalae</taxon>
        <taxon>rosids</taxon>
        <taxon>malvids</taxon>
        <taxon>Sapindales</taxon>
        <taxon>Sapindaceae</taxon>
        <taxon>Xanthoceroideae</taxon>
        <taxon>Xanthoceras</taxon>
    </lineage>
</organism>
<evidence type="ECO:0000256" key="3">
    <source>
        <dbReference type="ARBA" id="ARBA00022771"/>
    </source>
</evidence>
<evidence type="ECO:0000259" key="6">
    <source>
        <dbReference type="PROSITE" id="PS51795"/>
    </source>
</evidence>
<dbReference type="Proteomes" id="UP000827721">
    <property type="component" value="Unassembled WGS sequence"/>
</dbReference>
<keyword evidence="3" id="KW-0862">Zinc</keyword>
<dbReference type="InterPro" id="IPR007650">
    <property type="entry name" value="Zf-FLZ_dom"/>
</dbReference>
<dbReference type="EMBL" id="JAFEMO010000003">
    <property type="protein sequence ID" value="KAH7574058.1"/>
    <property type="molecule type" value="Genomic_DNA"/>
</dbReference>
<evidence type="ECO:0000313" key="7">
    <source>
        <dbReference type="EMBL" id="KAH7574058.1"/>
    </source>
</evidence>
<gene>
    <name evidence="7" type="ORF">JRO89_XS03G0245700</name>
</gene>
<feature type="region of interest" description="Disordered" evidence="5">
    <location>
        <begin position="113"/>
        <end position="166"/>
    </location>
</feature>
<sequence>MQVKRARLASLDDSDASSGGGTLKKLALLPAEQTPRRAGILTLTDVDNQESSFHSHVNVHGGKLASFLEKCHFCSKRMLGAAAFMSGDLRGFCKPECRDKQIGIEKFSERLAAEEQQQREGMLTKTSTALSENSVSKQTENDTEKNKSASSRPPKPSGSRRYSSRR</sequence>
<dbReference type="PROSITE" id="PS51795">
    <property type="entry name" value="ZF_FLZ"/>
    <property type="match status" value="1"/>
</dbReference>
<reference evidence="7 8" key="1">
    <citation type="submission" date="2021-02" db="EMBL/GenBank/DDBJ databases">
        <title>Plant Genome Project.</title>
        <authorList>
            <person name="Zhang R.-G."/>
        </authorList>
    </citation>
    <scope>NUCLEOTIDE SEQUENCE [LARGE SCALE GENOMIC DNA]</scope>
    <source>
        <tissue evidence="7">Leaves</tissue>
    </source>
</reference>
<comment type="similarity">
    <text evidence="1">Belongs to the FLZ family.</text>
</comment>